<name>A0A3P9J861_ORYLA</name>
<sequence length="63" mass="7527">MSSSVFPFKNQRYADLKRDCIKRKRLFRDPEFPADDSSMFYKEPPPDRDRRPPYHCTTAAIMV</sequence>
<dbReference type="AlphaFoldDB" id="A0A3P9J861"/>
<accession>A0A3P9J861</accession>
<dbReference type="InterPro" id="IPR038765">
    <property type="entry name" value="Papain-like_cys_pep_sf"/>
</dbReference>
<protein>
    <submittedName>
        <fullName evidence="1">Uncharacterized protein</fullName>
    </submittedName>
</protein>
<evidence type="ECO:0000313" key="1">
    <source>
        <dbReference type="Ensembl" id="ENSORLP00015028323.1"/>
    </source>
</evidence>
<reference evidence="1 2" key="2">
    <citation type="submission" date="2017-04" db="EMBL/GenBank/DDBJ databases">
        <title>CpG methylation of centromeres and impact of large insertions on vertebrate speciation.</title>
        <authorList>
            <person name="Ichikawa K."/>
            <person name="Yoshimura J."/>
            <person name="Morishita S."/>
        </authorList>
    </citation>
    <scope>NUCLEOTIDE SEQUENCE</scope>
    <source>
        <strain evidence="1 2">HSOK</strain>
    </source>
</reference>
<reference evidence="1" key="4">
    <citation type="submission" date="2025-09" db="UniProtKB">
        <authorList>
            <consortium name="Ensembl"/>
        </authorList>
    </citation>
    <scope>IDENTIFICATION</scope>
    <source>
        <strain evidence="1">HSOK</strain>
    </source>
</reference>
<reference evidence="1" key="3">
    <citation type="submission" date="2025-08" db="UniProtKB">
        <authorList>
            <consortium name="Ensembl"/>
        </authorList>
    </citation>
    <scope>IDENTIFICATION</scope>
    <source>
        <strain evidence="1">HSOK</strain>
    </source>
</reference>
<evidence type="ECO:0000313" key="2">
    <source>
        <dbReference type="Proteomes" id="UP000265200"/>
    </source>
</evidence>
<dbReference type="Proteomes" id="UP000265200">
    <property type="component" value="Chromosome 14"/>
</dbReference>
<dbReference type="SUPFAM" id="SSF54001">
    <property type="entry name" value="Cysteine proteinases"/>
    <property type="match status" value="1"/>
</dbReference>
<reference key="1">
    <citation type="journal article" date="2007" name="Nature">
        <title>The medaka draft genome and insights into vertebrate genome evolution.</title>
        <authorList>
            <person name="Kasahara M."/>
            <person name="Naruse K."/>
            <person name="Sasaki S."/>
            <person name="Nakatani Y."/>
            <person name="Qu W."/>
            <person name="Ahsan B."/>
            <person name="Yamada T."/>
            <person name="Nagayasu Y."/>
            <person name="Doi K."/>
            <person name="Kasai Y."/>
            <person name="Jindo T."/>
            <person name="Kobayashi D."/>
            <person name="Shimada A."/>
            <person name="Toyoda A."/>
            <person name="Kuroki Y."/>
            <person name="Fujiyama A."/>
            <person name="Sasaki T."/>
            <person name="Shimizu A."/>
            <person name="Asakawa S."/>
            <person name="Shimizu N."/>
            <person name="Hashimoto S."/>
            <person name="Yang J."/>
            <person name="Lee Y."/>
            <person name="Matsushima K."/>
            <person name="Sugano S."/>
            <person name="Sakaizumi M."/>
            <person name="Narita T."/>
            <person name="Ohishi K."/>
            <person name="Haga S."/>
            <person name="Ohta F."/>
            <person name="Nomoto H."/>
            <person name="Nogata K."/>
            <person name="Morishita T."/>
            <person name="Endo T."/>
            <person name="Shin-I T."/>
            <person name="Takeda H."/>
            <person name="Morishita S."/>
            <person name="Kohara Y."/>
        </authorList>
    </citation>
    <scope>NUCLEOTIDE SEQUENCE [LARGE SCALE GENOMIC DNA]</scope>
    <source>
        <strain>Hd-rR</strain>
    </source>
</reference>
<proteinExistence type="predicted"/>
<dbReference type="Ensembl" id="ENSORLT00015031629.1">
    <property type="protein sequence ID" value="ENSORLP00015028323.1"/>
    <property type="gene ID" value="ENSORLG00015010900.1"/>
</dbReference>
<organism evidence="1 2">
    <name type="scientific">Oryzias latipes</name>
    <name type="common">Japanese rice fish</name>
    <name type="synonym">Japanese killifish</name>
    <dbReference type="NCBI Taxonomy" id="8090"/>
    <lineage>
        <taxon>Eukaryota</taxon>
        <taxon>Metazoa</taxon>
        <taxon>Chordata</taxon>
        <taxon>Craniata</taxon>
        <taxon>Vertebrata</taxon>
        <taxon>Euteleostomi</taxon>
        <taxon>Actinopterygii</taxon>
        <taxon>Neopterygii</taxon>
        <taxon>Teleostei</taxon>
        <taxon>Neoteleostei</taxon>
        <taxon>Acanthomorphata</taxon>
        <taxon>Ovalentaria</taxon>
        <taxon>Atherinomorphae</taxon>
        <taxon>Beloniformes</taxon>
        <taxon>Adrianichthyidae</taxon>
        <taxon>Oryziinae</taxon>
        <taxon>Oryzias</taxon>
    </lineage>
</organism>